<dbReference type="EMBL" id="WJQS01000002">
    <property type="protein sequence ID" value="MRI84964.1"/>
    <property type="molecule type" value="Genomic_DNA"/>
</dbReference>
<dbReference type="InterPro" id="IPR035069">
    <property type="entry name" value="TTHA1013/TTHA0281-like"/>
</dbReference>
<keyword evidence="2" id="KW-1185">Reference proteome</keyword>
<name>A0A6I2GE92_9LACT</name>
<dbReference type="SUPFAM" id="SSF143100">
    <property type="entry name" value="TTHA1013/TTHA0281-like"/>
    <property type="match status" value="1"/>
</dbReference>
<accession>A0A6I2GE92</accession>
<organism evidence="1 2">
    <name type="scientific">Fundicoccus ignavus</name>
    <dbReference type="NCBI Taxonomy" id="2664442"/>
    <lineage>
        <taxon>Bacteria</taxon>
        <taxon>Bacillati</taxon>
        <taxon>Bacillota</taxon>
        <taxon>Bacilli</taxon>
        <taxon>Lactobacillales</taxon>
        <taxon>Aerococcaceae</taxon>
        <taxon>Fundicoccus</taxon>
    </lineage>
</organism>
<dbReference type="AlphaFoldDB" id="A0A6I2GE92"/>
<dbReference type="Proteomes" id="UP000430975">
    <property type="component" value="Unassembled WGS sequence"/>
</dbReference>
<dbReference type="Gene3D" id="3.30.160.250">
    <property type="match status" value="1"/>
</dbReference>
<sequence>MSQKEVFYPAIFFQDKEGAYTVQFLDVPGAVTFGENLSEAFKYAQQSLGEALYDQANLPEATLDFTHIDLKSSDKIVLINIDLNDFRAKKSHKKVKKNTLIPEYLAVLAEQKKINFSATLTEALEEKLFM</sequence>
<gene>
    <name evidence="1" type="ORF">GIY09_03495</name>
</gene>
<dbReference type="RefSeq" id="WP_153863232.1">
    <property type="nucleotide sequence ID" value="NZ_WJQS01000002.1"/>
</dbReference>
<proteinExistence type="predicted"/>
<protein>
    <submittedName>
        <fullName evidence="1">HicB family protein</fullName>
    </submittedName>
</protein>
<evidence type="ECO:0000313" key="1">
    <source>
        <dbReference type="EMBL" id="MRI84964.1"/>
    </source>
</evidence>
<evidence type="ECO:0000313" key="2">
    <source>
        <dbReference type="Proteomes" id="UP000430975"/>
    </source>
</evidence>
<comment type="caution">
    <text evidence="1">The sequence shown here is derived from an EMBL/GenBank/DDBJ whole genome shotgun (WGS) entry which is preliminary data.</text>
</comment>
<reference evidence="1 2" key="1">
    <citation type="submission" date="2019-11" db="EMBL/GenBank/DDBJ databases">
        <title>Characterisation of Fundicoccus ignavus gen. nov. sp. nov., a novel genus of the family Aerococcaceae isolated from bulk tank milk.</title>
        <authorList>
            <person name="Siebert A."/>
            <person name="Huptas C."/>
            <person name="Wenning M."/>
            <person name="Scherer S."/>
            <person name="Doll E.V."/>
        </authorList>
    </citation>
    <scope>NUCLEOTIDE SEQUENCE [LARGE SCALE GENOMIC DNA]</scope>
    <source>
        <strain evidence="1 2">WS4759</strain>
    </source>
</reference>